<dbReference type="OrthoDB" id="4921038at2"/>
<feature type="transmembrane region" description="Helical" evidence="1">
    <location>
        <begin position="372"/>
        <end position="399"/>
    </location>
</feature>
<dbReference type="GO" id="GO:0015813">
    <property type="term" value="P:L-glutamate transmembrane transport"/>
    <property type="evidence" value="ECO:0007669"/>
    <property type="project" value="UniProtKB-UniRule"/>
</dbReference>
<protein>
    <recommendedName>
        <fullName evidence="1 2">Sodium/glutamate symporter</fullName>
    </recommendedName>
</protein>
<proteinExistence type="inferred from homology"/>
<accession>A0A4Q7ZBM2</accession>
<reference evidence="3 4" key="1">
    <citation type="submission" date="2019-02" db="EMBL/GenBank/DDBJ databases">
        <title>Genomic Encyclopedia of Type Strains, Phase IV (KMG-IV): sequencing the most valuable type-strain genomes for metagenomic binning, comparative biology and taxonomic classification.</title>
        <authorList>
            <person name="Goeker M."/>
        </authorList>
    </citation>
    <scope>NUCLEOTIDE SEQUENCE [LARGE SCALE GENOMIC DNA]</scope>
    <source>
        <strain evidence="3 4">DSM 105135</strain>
    </source>
</reference>
<dbReference type="NCBIfam" id="TIGR00210">
    <property type="entry name" value="gltS"/>
    <property type="match status" value="1"/>
</dbReference>
<comment type="similarity">
    <text evidence="1">Belongs to the glutamate:Na(+) symporter (ESS) (TC 2.A.27) family.</text>
</comment>
<keyword evidence="1" id="KW-0406">Ion transport</keyword>
<feature type="transmembrane region" description="Helical" evidence="1">
    <location>
        <begin position="124"/>
        <end position="146"/>
    </location>
</feature>
<keyword evidence="1" id="KW-0739">Sodium transport</keyword>
<dbReference type="Proteomes" id="UP000292423">
    <property type="component" value="Unassembled WGS sequence"/>
</dbReference>
<dbReference type="GO" id="GO:0015501">
    <property type="term" value="F:glutamate:sodium symporter activity"/>
    <property type="evidence" value="ECO:0007669"/>
    <property type="project" value="UniProtKB-UniRule"/>
</dbReference>
<feature type="transmembrane region" description="Helical" evidence="1">
    <location>
        <begin position="275"/>
        <end position="296"/>
    </location>
</feature>
<keyword evidence="1" id="KW-1133">Transmembrane helix</keyword>
<keyword evidence="1" id="KW-0472">Membrane</keyword>
<feature type="transmembrane region" description="Helical" evidence="1">
    <location>
        <begin position="245"/>
        <end position="263"/>
    </location>
</feature>
<dbReference type="HAMAP" id="MF_02062">
    <property type="entry name" value="GltS"/>
    <property type="match status" value="1"/>
</dbReference>
<dbReference type="PANTHER" id="PTHR36178:SF1">
    <property type="entry name" value="SODIUM_GLUTAMATE SYMPORTER"/>
    <property type="match status" value="1"/>
</dbReference>
<gene>
    <name evidence="1" type="primary">gltS</name>
    <name evidence="3" type="ORF">EV700_0334</name>
</gene>
<keyword evidence="4" id="KW-1185">Reference proteome</keyword>
<dbReference type="AlphaFoldDB" id="A0A4Q7ZBM2"/>
<feature type="transmembrane region" description="Helical" evidence="1">
    <location>
        <begin position="158"/>
        <end position="183"/>
    </location>
</feature>
<keyword evidence="1" id="KW-0915">Sodium</keyword>
<sequence length="400" mass="41392">MTTLSLTATFALATLVLWLGEQLQQRIPFCHRYNLPGPVLGGLAVSLLVLAGRQAGMNAPAFDLSAKTPLMIAFFTSIGLGASLTLLKRGGRLVLIFLGIAVAGAILQNAAGALLAVAMGEKPLLGVLAGSVTLTGGPATGLAFAPQFEQAGISGAEAIAVAVAMGGIILGGLVGTPVGTWLIRHLHARTPGLAEAAAGLLKNSAQQALDYRALTAEDLLKALGVIWLAMWLGGGISAGLQSLGLTLPAYIGAMLAAAIIRNLDDRLQWLRLSEPAVEALGGIALSYFLVLSLMSLELWKLAAVALPLLVMLLAQALLVAVMCVALVYPLTGRNYESAVMSGGYCGFMMGTTANAMANMDALTRRYGPAPQAFIAVPLVGAFFIDFANTLLVQACLSWLK</sequence>
<dbReference type="InterPro" id="IPR004445">
    <property type="entry name" value="GltS"/>
</dbReference>
<feature type="transmembrane region" description="Helical" evidence="1">
    <location>
        <begin position="36"/>
        <end position="56"/>
    </location>
</feature>
<dbReference type="EMBL" id="SHKX01000010">
    <property type="protein sequence ID" value="RZU47373.1"/>
    <property type="molecule type" value="Genomic_DNA"/>
</dbReference>
<comment type="caution">
    <text evidence="3">The sequence shown here is derived from an EMBL/GenBank/DDBJ whole genome shotgun (WGS) entry which is preliminary data.</text>
</comment>
<dbReference type="GO" id="GO:0005886">
    <property type="term" value="C:plasma membrane"/>
    <property type="evidence" value="ECO:0007669"/>
    <property type="project" value="UniProtKB-SubCell"/>
</dbReference>
<keyword evidence="1" id="KW-0812">Transmembrane</keyword>
<feature type="transmembrane region" description="Helical" evidence="1">
    <location>
        <begin position="339"/>
        <end position="357"/>
    </location>
</feature>
<feature type="transmembrane region" description="Helical" evidence="1">
    <location>
        <begin position="68"/>
        <end position="87"/>
    </location>
</feature>
<keyword evidence="1" id="KW-0997">Cell inner membrane</keyword>
<evidence type="ECO:0000313" key="4">
    <source>
        <dbReference type="Proteomes" id="UP000292423"/>
    </source>
</evidence>
<comment type="function">
    <text evidence="1">Catalyzes the sodium-dependent transport of glutamate.</text>
</comment>
<organism evidence="3 4">
    <name type="scientific">Fluviicoccus keumensis</name>
    <dbReference type="NCBI Taxonomy" id="1435465"/>
    <lineage>
        <taxon>Bacteria</taxon>
        <taxon>Pseudomonadati</taxon>
        <taxon>Pseudomonadota</taxon>
        <taxon>Gammaproteobacteria</taxon>
        <taxon>Moraxellales</taxon>
        <taxon>Moraxellaceae</taxon>
        <taxon>Fluviicoccus</taxon>
    </lineage>
</organism>
<evidence type="ECO:0000256" key="2">
    <source>
        <dbReference type="NCBIfam" id="TIGR00210"/>
    </source>
</evidence>
<keyword evidence="1" id="KW-0769">Symport</keyword>
<dbReference type="Pfam" id="PF03616">
    <property type="entry name" value="Glt_symporter"/>
    <property type="match status" value="1"/>
</dbReference>
<feature type="transmembrane region" description="Helical" evidence="1">
    <location>
        <begin position="302"/>
        <end position="327"/>
    </location>
</feature>
<keyword evidence="1" id="KW-0029">Amino-acid transport</keyword>
<evidence type="ECO:0000313" key="3">
    <source>
        <dbReference type="EMBL" id="RZU47373.1"/>
    </source>
</evidence>
<comment type="subcellular location">
    <subcellularLocation>
        <location evidence="1">Cell inner membrane</location>
        <topology evidence="1">Multi-pass membrane protein</topology>
    </subcellularLocation>
</comment>
<feature type="transmembrane region" description="Helical" evidence="1">
    <location>
        <begin position="93"/>
        <end position="117"/>
    </location>
</feature>
<keyword evidence="1" id="KW-0813">Transport</keyword>
<name>A0A4Q7ZBM2_9GAMM</name>
<keyword evidence="1" id="KW-1003">Cell membrane</keyword>
<dbReference type="PANTHER" id="PTHR36178">
    <property type="entry name" value="SLR0625 PROTEIN"/>
    <property type="match status" value="1"/>
</dbReference>
<evidence type="ECO:0000256" key="1">
    <source>
        <dbReference type="HAMAP-Rule" id="MF_02062"/>
    </source>
</evidence>
<dbReference type="RefSeq" id="WP_130410622.1">
    <property type="nucleotide sequence ID" value="NZ_SHKX01000010.1"/>
</dbReference>